<dbReference type="EMBL" id="CP003346">
    <property type="protein sequence ID" value="AGA79742.1"/>
    <property type="molecule type" value="Genomic_DNA"/>
</dbReference>
<keyword evidence="1" id="KW-0812">Transmembrane</keyword>
<dbReference type="Gene3D" id="3.55.50.30">
    <property type="match status" value="1"/>
</dbReference>
<dbReference type="PANTHER" id="PTHR30273:SF2">
    <property type="entry name" value="PROTEIN FECR"/>
    <property type="match status" value="1"/>
</dbReference>
<feature type="transmembrane region" description="Helical" evidence="1">
    <location>
        <begin position="75"/>
        <end position="98"/>
    </location>
</feature>
<name>L0G2H4_ECHVK</name>
<evidence type="ECO:0000259" key="2">
    <source>
        <dbReference type="Pfam" id="PF04773"/>
    </source>
</evidence>
<gene>
    <name evidence="4" type="ordered locus">Echvi_3526</name>
</gene>
<protein>
    <submittedName>
        <fullName evidence="4">Fe2+-dicitrate sensor, membrane component</fullName>
    </submittedName>
</protein>
<dbReference type="AlphaFoldDB" id="L0G2H4"/>
<dbReference type="RefSeq" id="WP_015267287.1">
    <property type="nucleotide sequence ID" value="NC_019904.1"/>
</dbReference>
<dbReference type="OrthoDB" id="1452822at2"/>
<keyword evidence="5" id="KW-1185">Reference proteome</keyword>
<dbReference type="Gene3D" id="2.60.120.1440">
    <property type="match status" value="1"/>
</dbReference>
<dbReference type="eggNOG" id="COG3712">
    <property type="taxonomic scope" value="Bacteria"/>
</dbReference>
<dbReference type="InterPro" id="IPR032508">
    <property type="entry name" value="FecR_C"/>
</dbReference>
<keyword evidence="1" id="KW-0472">Membrane</keyword>
<dbReference type="HOGENOM" id="CLU_050192_1_1_10"/>
<organism evidence="4 5">
    <name type="scientific">Echinicola vietnamensis (strain DSM 17526 / LMG 23754 / KMM 6221)</name>
    <dbReference type="NCBI Taxonomy" id="926556"/>
    <lineage>
        <taxon>Bacteria</taxon>
        <taxon>Pseudomonadati</taxon>
        <taxon>Bacteroidota</taxon>
        <taxon>Cytophagia</taxon>
        <taxon>Cytophagales</taxon>
        <taxon>Cyclobacteriaceae</taxon>
        <taxon>Echinicola</taxon>
    </lineage>
</organism>
<dbReference type="GO" id="GO:0016989">
    <property type="term" value="F:sigma factor antagonist activity"/>
    <property type="evidence" value="ECO:0007669"/>
    <property type="project" value="TreeGrafter"/>
</dbReference>
<dbReference type="PANTHER" id="PTHR30273">
    <property type="entry name" value="PERIPLASMIC SIGNAL SENSOR AND SIGMA FACTOR ACTIVATOR FECR-RELATED"/>
    <property type="match status" value="1"/>
</dbReference>
<dbReference type="PATRIC" id="fig|926556.3.peg.3710"/>
<dbReference type="InterPro" id="IPR006860">
    <property type="entry name" value="FecR"/>
</dbReference>
<evidence type="ECO:0000256" key="1">
    <source>
        <dbReference type="SAM" id="Phobius"/>
    </source>
</evidence>
<proteinExistence type="predicted"/>
<dbReference type="Pfam" id="PF04773">
    <property type="entry name" value="FecR"/>
    <property type="match status" value="1"/>
</dbReference>
<evidence type="ECO:0000259" key="3">
    <source>
        <dbReference type="Pfam" id="PF16344"/>
    </source>
</evidence>
<dbReference type="InterPro" id="IPR012373">
    <property type="entry name" value="Ferrdict_sens_TM"/>
</dbReference>
<evidence type="ECO:0000313" key="4">
    <source>
        <dbReference type="EMBL" id="AGA79742.1"/>
    </source>
</evidence>
<dbReference type="PIRSF" id="PIRSF018266">
    <property type="entry name" value="FecR"/>
    <property type="match status" value="1"/>
</dbReference>
<dbReference type="STRING" id="926556.Echvi_3526"/>
<sequence length="384" mass="43068">MEDGKLIRYFEGTASAEEVNEISRWLDADEANEEYFQAIKAHFIAAKFHETSQEVDLDKEWHSFRKGLDTSSPAYFLPTVMRYAAAILLVFGVGYVLYTFQFSKENSPAIIPENTITLKLDNGELVAIDGLSDLPIKDAAGRIIGNKRGGKLIYLGNDAEQSSGEPGYNTLTVPYAKRFEIILPDSTHVTLNAGSSLTYPTSFENMATRKVALIGEGYFNVKKDKAHPFIVNAGKMNVRVLGTQFNLSTYPEDNLIQTALVEGKVSIYGDDEPYRPEASPVLHAGHLAIWDKTSKDLQINETSLDMYTAWLSGKIIFKNVPFENIIKKLERHYNVEIINLDGALAHEHYTASFDVESIEEVMETFKRAYGLQYQIEGNSITIHQ</sequence>
<feature type="domain" description="FecR protein" evidence="2">
    <location>
        <begin position="175"/>
        <end position="265"/>
    </location>
</feature>
<evidence type="ECO:0000313" key="5">
    <source>
        <dbReference type="Proteomes" id="UP000010796"/>
    </source>
</evidence>
<keyword evidence="1" id="KW-1133">Transmembrane helix</keyword>
<accession>L0G2H4</accession>
<dbReference type="KEGG" id="evi:Echvi_3526"/>
<feature type="domain" description="Protein FecR C-terminal" evidence="3">
    <location>
        <begin position="314"/>
        <end position="382"/>
    </location>
</feature>
<dbReference type="Proteomes" id="UP000010796">
    <property type="component" value="Chromosome"/>
</dbReference>
<reference evidence="5" key="1">
    <citation type="submission" date="2012-02" db="EMBL/GenBank/DDBJ databases">
        <title>The complete genome of Echinicola vietnamensis DSM 17526.</title>
        <authorList>
            <person name="Lucas S."/>
            <person name="Copeland A."/>
            <person name="Lapidus A."/>
            <person name="Glavina del Rio T."/>
            <person name="Dalin E."/>
            <person name="Tice H."/>
            <person name="Bruce D."/>
            <person name="Goodwin L."/>
            <person name="Pitluck S."/>
            <person name="Peters L."/>
            <person name="Ovchinnikova G."/>
            <person name="Teshima H."/>
            <person name="Kyrpides N."/>
            <person name="Mavromatis K."/>
            <person name="Ivanova N."/>
            <person name="Brettin T."/>
            <person name="Detter J.C."/>
            <person name="Han C."/>
            <person name="Larimer F."/>
            <person name="Land M."/>
            <person name="Hauser L."/>
            <person name="Markowitz V."/>
            <person name="Cheng J.-F."/>
            <person name="Hugenholtz P."/>
            <person name="Woyke T."/>
            <person name="Wu D."/>
            <person name="Brambilla E."/>
            <person name="Klenk H.-P."/>
            <person name="Eisen J.A."/>
        </authorList>
    </citation>
    <scope>NUCLEOTIDE SEQUENCE [LARGE SCALE GENOMIC DNA]</scope>
    <source>
        <strain evidence="5">DSM 17526 / LMG 23754 / KMM 6221</strain>
    </source>
</reference>
<dbReference type="Pfam" id="PF16344">
    <property type="entry name" value="FecR_C"/>
    <property type="match status" value="1"/>
</dbReference>